<dbReference type="Proteomes" id="UP001204376">
    <property type="component" value="Unassembled WGS sequence"/>
</dbReference>
<dbReference type="InterPro" id="IPR011466">
    <property type="entry name" value="DUF1572"/>
</dbReference>
<evidence type="ECO:0000256" key="1">
    <source>
        <dbReference type="SAM" id="Coils"/>
    </source>
</evidence>
<evidence type="ECO:0000313" key="3">
    <source>
        <dbReference type="Proteomes" id="UP001204376"/>
    </source>
</evidence>
<dbReference type="InterPro" id="IPR034660">
    <property type="entry name" value="DinB/YfiT-like"/>
</dbReference>
<dbReference type="RefSeq" id="WP_256536860.1">
    <property type="nucleotide sequence ID" value="NZ_JANHOH010000001.1"/>
</dbReference>
<dbReference type="EMBL" id="JANHOH010000001">
    <property type="protein sequence ID" value="MCQ6956646.1"/>
    <property type="molecule type" value="Genomic_DNA"/>
</dbReference>
<gene>
    <name evidence="2" type="ORF">NPE20_01695</name>
</gene>
<protein>
    <submittedName>
        <fullName evidence="2">DUF1572 family protein</fullName>
    </submittedName>
</protein>
<evidence type="ECO:0000313" key="2">
    <source>
        <dbReference type="EMBL" id="MCQ6956646.1"/>
    </source>
</evidence>
<proteinExistence type="predicted"/>
<reference evidence="2 3" key="1">
    <citation type="submission" date="2022-07" db="EMBL/GenBank/DDBJ databases">
        <title>Mucilaginibacter sp. JC4.</title>
        <authorList>
            <person name="Le V."/>
            <person name="Ko S.-R."/>
            <person name="Ahn C.-Y."/>
            <person name="Oh H.-M."/>
        </authorList>
    </citation>
    <scope>NUCLEOTIDE SEQUENCE [LARGE SCALE GENOMIC DNA]</scope>
    <source>
        <strain evidence="2 3">JC4</strain>
    </source>
</reference>
<keyword evidence="1" id="KW-0175">Coiled coil</keyword>
<dbReference type="SUPFAM" id="SSF109854">
    <property type="entry name" value="DinB/YfiT-like putative metalloenzymes"/>
    <property type="match status" value="1"/>
</dbReference>
<organism evidence="2 3">
    <name type="scientific">Mucilaginibacter aquariorum</name>
    <dbReference type="NCBI Taxonomy" id="2967225"/>
    <lineage>
        <taxon>Bacteria</taxon>
        <taxon>Pseudomonadati</taxon>
        <taxon>Bacteroidota</taxon>
        <taxon>Sphingobacteriia</taxon>
        <taxon>Sphingobacteriales</taxon>
        <taxon>Sphingobacteriaceae</taxon>
        <taxon>Mucilaginibacter</taxon>
    </lineage>
</organism>
<name>A0ABT1SX62_9SPHI</name>
<dbReference type="Gene3D" id="1.20.120.450">
    <property type="entry name" value="dinb family like domain"/>
    <property type="match status" value="1"/>
</dbReference>
<keyword evidence="3" id="KW-1185">Reference proteome</keyword>
<feature type="coiled-coil region" evidence="1">
    <location>
        <begin position="7"/>
        <end position="34"/>
    </location>
</feature>
<accession>A0ABT1SX62</accession>
<sequence length="148" mass="17386">MIKDTLKNLIIRDLETLKREIQAYQNEEKLWYIEKGILNSAGNLCLHLVGNLNTYFGAEFGETGYVRNRPDEFALKNIPRTELVDKIEKTIIMIGKTFDMISEEQLNKISRVEHSLKDVSNEYFFVHLAMHLSYHLGQVNYHRRLLDN</sequence>
<dbReference type="Pfam" id="PF07609">
    <property type="entry name" value="DUF1572"/>
    <property type="match status" value="1"/>
</dbReference>
<comment type="caution">
    <text evidence="2">The sequence shown here is derived from an EMBL/GenBank/DDBJ whole genome shotgun (WGS) entry which is preliminary data.</text>
</comment>